<evidence type="ECO:0000256" key="3">
    <source>
        <dbReference type="ARBA" id="ARBA00022962"/>
    </source>
</evidence>
<dbReference type="EMBL" id="JAQIZT010000008">
    <property type="protein sequence ID" value="KAJ6987670.1"/>
    <property type="molecule type" value="Genomic_DNA"/>
</dbReference>
<evidence type="ECO:0000313" key="5">
    <source>
        <dbReference type="Proteomes" id="UP001164929"/>
    </source>
</evidence>
<organism evidence="4 5">
    <name type="scientific">Populus alba x Populus x berolinensis</name>
    <dbReference type="NCBI Taxonomy" id="444605"/>
    <lineage>
        <taxon>Eukaryota</taxon>
        <taxon>Viridiplantae</taxon>
        <taxon>Streptophyta</taxon>
        <taxon>Embryophyta</taxon>
        <taxon>Tracheophyta</taxon>
        <taxon>Spermatophyta</taxon>
        <taxon>Magnoliopsida</taxon>
        <taxon>eudicotyledons</taxon>
        <taxon>Gunneridae</taxon>
        <taxon>Pentapetalae</taxon>
        <taxon>rosids</taxon>
        <taxon>fabids</taxon>
        <taxon>Malpighiales</taxon>
        <taxon>Salicaceae</taxon>
        <taxon>Saliceae</taxon>
        <taxon>Populus</taxon>
    </lineage>
</organism>
<evidence type="ECO:0000256" key="1">
    <source>
        <dbReference type="ARBA" id="ARBA00022605"/>
    </source>
</evidence>
<gene>
    <name evidence="4" type="ORF">NC653_020808</name>
</gene>
<dbReference type="PANTHER" id="PTHR45937">
    <property type="entry name" value="ASPARAGINE SYNTHETASE DOMAIN-CONTAINING PROTEIN 1"/>
    <property type="match status" value="1"/>
</dbReference>
<dbReference type="AlphaFoldDB" id="A0AAD6MLN1"/>
<dbReference type="PANTHER" id="PTHR45937:SF1">
    <property type="entry name" value="ASPARAGINE SYNTHETASE DOMAIN-CONTAINING PROTEIN 1"/>
    <property type="match status" value="1"/>
</dbReference>
<proteinExistence type="predicted"/>
<evidence type="ECO:0000313" key="4">
    <source>
        <dbReference type="EMBL" id="KAJ6987670.1"/>
    </source>
</evidence>
<keyword evidence="3" id="KW-0315">Glutamine amidotransferase</keyword>
<dbReference type="Proteomes" id="UP001164929">
    <property type="component" value="Chromosome 8"/>
</dbReference>
<comment type="caution">
    <text evidence="4">The sequence shown here is derived from an EMBL/GenBank/DDBJ whole genome shotgun (WGS) entry which is preliminary data.</text>
</comment>
<evidence type="ECO:0000256" key="2">
    <source>
        <dbReference type="ARBA" id="ARBA00022888"/>
    </source>
</evidence>
<reference evidence="4" key="1">
    <citation type="journal article" date="2023" name="Mol. Ecol. Resour.">
        <title>Chromosome-level genome assembly of a triploid poplar Populus alba 'Berolinensis'.</title>
        <authorList>
            <person name="Chen S."/>
            <person name="Yu Y."/>
            <person name="Wang X."/>
            <person name="Wang S."/>
            <person name="Zhang T."/>
            <person name="Zhou Y."/>
            <person name="He R."/>
            <person name="Meng N."/>
            <person name="Wang Y."/>
            <person name="Liu W."/>
            <person name="Liu Z."/>
            <person name="Liu J."/>
            <person name="Guo Q."/>
            <person name="Huang H."/>
            <person name="Sederoff R.R."/>
            <person name="Wang G."/>
            <person name="Qu G."/>
            <person name="Chen S."/>
        </authorList>
    </citation>
    <scope>NUCLEOTIDE SEQUENCE</scope>
    <source>
        <strain evidence="4">SC-2020</strain>
    </source>
</reference>
<keyword evidence="2" id="KW-0061">Asparagine biosynthesis</keyword>
<keyword evidence="1" id="KW-0028">Amino-acid biosynthesis</keyword>
<accession>A0AAD6MLN1</accession>
<keyword evidence="5" id="KW-1185">Reference proteome</keyword>
<dbReference type="GO" id="GO:0006529">
    <property type="term" value="P:asparagine biosynthetic process"/>
    <property type="evidence" value="ECO:0007669"/>
    <property type="project" value="UniProtKB-KW"/>
</dbReference>
<dbReference type="InterPro" id="IPR051857">
    <property type="entry name" value="Asn_synthetase_domain"/>
</dbReference>
<protein>
    <submittedName>
        <fullName evidence="4">Uncharacterized protein</fullName>
    </submittedName>
</protein>
<sequence length="287" mass="31959">MRRGINALRANMREREVAWKLRSVVYTCGLRVAAGRITGEVLVTRKRCRQGILWQTQHFRVLLKRGSLARSNNYAWGEQSSEHSRMCGIALIVHRLIIIHSHNPPEALVSLSVDDLKPALRRRGPDSLGSKKLRGLNPIIQPFIDSSRNALIYDGEILGGIHEESGRNDGEVAMQTLAKCCSCDPDGHGGTCYIAGHGFSIVPTGAPITIYLDTKYCRLEQCNGKAALATKSFKECMGRMRLYFHWDAFCIEWMVKEKMITSIFGGHGRATDPGCWHLTHGLPCPGC</sequence>
<name>A0AAD6MLN1_9ROSI</name>